<evidence type="ECO:0000256" key="5">
    <source>
        <dbReference type="ARBA" id="ARBA00023002"/>
    </source>
</evidence>
<feature type="transmembrane region" description="Helical" evidence="8">
    <location>
        <begin position="422"/>
        <end position="442"/>
    </location>
</feature>
<evidence type="ECO:0000256" key="4">
    <source>
        <dbReference type="ARBA" id="ARBA00022989"/>
    </source>
</evidence>
<dbReference type="GO" id="GO:0016491">
    <property type="term" value="F:oxidoreductase activity"/>
    <property type="evidence" value="ECO:0007669"/>
    <property type="project" value="UniProtKB-KW"/>
</dbReference>
<dbReference type="Pfam" id="PF00361">
    <property type="entry name" value="Proton_antipo_M"/>
    <property type="match status" value="1"/>
</dbReference>
<dbReference type="GO" id="GO:0005886">
    <property type="term" value="C:plasma membrane"/>
    <property type="evidence" value="ECO:0007669"/>
    <property type="project" value="UniProtKB-SubCell"/>
</dbReference>
<dbReference type="EMBL" id="MEUI01000008">
    <property type="protein sequence ID" value="OGC35097.1"/>
    <property type="molecule type" value="Genomic_DNA"/>
</dbReference>
<feature type="transmembrane region" description="Helical" evidence="8">
    <location>
        <begin position="331"/>
        <end position="353"/>
    </location>
</feature>
<keyword evidence="2" id="KW-1003">Cell membrane</keyword>
<dbReference type="InterPro" id="IPR003918">
    <property type="entry name" value="NADH_UbQ_OxRdtase"/>
</dbReference>
<evidence type="ECO:0000313" key="11">
    <source>
        <dbReference type="Proteomes" id="UP000177309"/>
    </source>
</evidence>
<feature type="transmembrane region" description="Helical" evidence="8">
    <location>
        <begin position="137"/>
        <end position="162"/>
    </location>
</feature>
<feature type="transmembrane region" description="Helical" evidence="8">
    <location>
        <begin position="41"/>
        <end position="58"/>
    </location>
</feature>
<dbReference type="PANTHER" id="PTHR42682">
    <property type="entry name" value="HYDROGENASE-4 COMPONENT F"/>
    <property type="match status" value="1"/>
</dbReference>
<evidence type="ECO:0000256" key="2">
    <source>
        <dbReference type="ARBA" id="ARBA00022475"/>
    </source>
</evidence>
<dbReference type="GO" id="GO:0042773">
    <property type="term" value="P:ATP synthesis coupled electron transport"/>
    <property type="evidence" value="ECO:0007669"/>
    <property type="project" value="InterPro"/>
</dbReference>
<feature type="transmembrane region" description="Helical" evidence="8">
    <location>
        <begin position="486"/>
        <end position="505"/>
    </location>
</feature>
<dbReference type="PANTHER" id="PTHR42682:SF4">
    <property type="entry name" value="NADH-UBIQUINONE_PLASTOQUINONE"/>
    <property type="match status" value="1"/>
</dbReference>
<feature type="transmembrane region" description="Helical" evidence="8">
    <location>
        <begin position="227"/>
        <end position="252"/>
    </location>
</feature>
<feature type="transmembrane region" description="Helical" evidence="8">
    <location>
        <begin position="290"/>
        <end position="311"/>
    </location>
</feature>
<comment type="caution">
    <text evidence="10">The sequence shown here is derived from an EMBL/GenBank/DDBJ whole genome shotgun (WGS) entry which is preliminary data.</text>
</comment>
<evidence type="ECO:0000256" key="6">
    <source>
        <dbReference type="ARBA" id="ARBA00023136"/>
    </source>
</evidence>
<accession>A0A1F4TR29</accession>
<evidence type="ECO:0000256" key="1">
    <source>
        <dbReference type="ARBA" id="ARBA00004651"/>
    </source>
</evidence>
<dbReference type="PRINTS" id="PR01437">
    <property type="entry name" value="NUOXDRDTASE4"/>
</dbReference>
<feature type="domain" description="NADH:quinone oxidoreductase/Mrp antiporter transmembrane" evidence="9">
    <location>
        <begin position="60"/>
        <end position="339"/>
    </location>
</feature>
<evidence type="ECO:0000256" key="7">
    <source>
        <dbReference type="RuleBase" id="RU000320"/>
    </source>
</evidence>
<keyword evidence="3 7" id="KW-0812">Transmembrane</keyword>
<evidence type="ECO:0000313" key="10">
    <source>
        <dbReference type="EMBL" id="OGC35097.1"/>
    </source>
</evidence>
<dbReference type="AlphaFoldDB" id="A0A1F4TR29"/>
<keyword evidence="4 8" id="KW-1133">Transmembrane helix</keyword>
<dbReference type="InterPro" id="IPR052175">
    <property type="entry name" value="ComplexI-like_HydComp"/>
</dbReference>
<feature type="transmembrane region" description="Helical" evidence="8">
    <location>
        <begin position="202"/>
        <end position="220"/>
    </location>
</feature>
<name>A0A1F4TR29_UNCSA</name>
<protein>
    <recommendedName>
        <fullName evidence="9">NADH:quinone oxidoreductase/Mrp antiporter transmembrane domain-containing protein</fullName>
    </recommendedName>
</protein>
<feature type="transmembrane region" description="Helical" evidence="8">
    <location>
        <begin position="64"/>
        <end position="82"/>
    </location>
</feature>
<comment type="subcellular location">
    <subcellularLocation>
        <location evidence="1">Cell membrane</location>
        <topology evidence="1">Multi-pass membrane protein</topology>
    </subcellularLocation>
    <subcellularLocation>
        <location evidence="7">Membrane</location>
        <topology evidence="7">Multi-pass membrane protein</topology>
    </subcellularLocation>
</comment>
<dbReference type="GO" id="GO:0008137">
    <property type="term" value="F:NADH dehydrogenase (ubiquinone) activity"/>
    <property type="evidence" value="ECO:0007669"/>
    <property type="project" value="InterPro"/>
</dbReference>
<reference evidence="10 11" key="1">
    <citation type="journal article" date="2016" name="Nat. Commun.">
        <title>Thousands of microbial genomes shed light on interconnected biogeochemical processes in an aquifer system.</title>
        <authorList>
            <person name="Anantharaman K."/>
            <person name="Brown C.T."/>
            <person name="Hug L.A."/>
            <person name="Sharon I."/>
            <person name="Castelle C.J."/>
            <person name="Probst A.J."/>
            <person name="Thomas B.C."/>
            <person name="Singh A."/>
            <person name="Wilkins M.J."/>
            <person name="Karaoz U."/>
            <person name="Brodie E.L."/>
            <person name="Williams K.H."/>
            <person name="Hubbard S.S."/>
            <person name="Banfield J.F."/>
        </authorList>
    </citation>
    <scope>NUCLEOTIDE SEQUENCE [LARGE SCALE GENOMIC DNA]</scope>
</reference>
<evidence type="ECO:0000259" key="9">
    <source>
        <dbReference type="Pfam" id="PF00361"/>
    </source>
</evidence>
<gene>
    <name evidence="10" type="ORF">A2462_06025</name>
</gene>
<feature type="transmembrane region" description="Helical" evidence="8">
    <location>
        <begin position="374"/>
        <end position="393"/>
    </location>
</feature>
<organism evidence="10 11">
    <name type="scientific">candidate division WOR-1 bacterium RIFOXYC2_FULL_41_25</name>
    <dbReference type="NCBI Taxonomy" id="1802586"/>
    <lineage>
        <taxon>Bacteria</taxon>
        <taxon>Bacillati</taxon>
        <taxon>Saganbacteria</taxon>
    </lineage>
</organism>
<keyword evidence="5" id="KW-0560">Oxidoreductase</keyword>
<keyword evidence="6 8" id="KW-0472">Membrane</keyword>
<evidence type="ECO:0000256" key="8">
    <source>
        <dbReference type="SAM" id="Phobius"/>
    </source>
</evidence>
<evidence type="ECO:0000256" key="3">
    <source>
        <dbReference type="ARBA" id="ARBA00022692"/>
    </source>
</evidence>
<dbReference type="Proteomes" id="UP000177309">
    <property type="component" value="Unassembled WGS sequence"/>
</dbReference>
<proteinExistence type="predicted"/>
<sequence>MIFPTSFWPVDSLSFFMLIMVTMLFSLVFVYSLAYVKRNLFRYYFVLLMALLGILGTILAKDLLSFYICLELMTVAVYFLIVDNTKKESFPAGFKYVIMMFAGGLFILVAALMLYNLTGTFEFAVFARVAHTLPAESIKLILALFVIGCLIEIGAVPFHVWLPDAHPIAPSPVSALLSGLVIKIGAYGLIRMLFIFKLGMQLLIWVGVLSMIFGVVLAIRQTNIKRLLAYSSISQMGYVLLGMGIGTSLGIGGGLFHILNHATFKMLLFLCLGAVIYATRERELKNLGGLGKRMPITAATFCIGALAISGIPPFNGFASKALIVSATAGNLWLKTALIITAAGTTAVFLKLFLQVFWGELPAQLKKTNEVPAPMCFSLLILAGICLVVGLFPGPVLNKFVPLTGIALLHFEFWNFKLLVDTTMAVFLGLAIYFFGVRFGLLGVGEGRGKENSTLLSYLSVDKFYCGVAALIEALCNMLKKVMRRSLNVYLLWIFMALVILLFVLWCPLWKITI</sequence>
<feature type="transmembrane region" description="Helical" evidence="8">
    <location>
        <begin position="174"/>
        <end position="196"/>
    </location>
</feature>
<feature type="transmembrane region" description="Helical" evidence="8">
    <location>
        <begin position="12"/>
        <end position="34"/>
    </location>
</feature>
<feature type="transmembrane region" description="Helical" evidence="8">
    <location>
        <begin position="94"/>
        <end position="117"/>
    </location>
</feature>
<dbReference type="InterPro" id="IPR001750">
    <property type="entry name" value="ND/Mrp_TM"/>
</dbReference>